<dbReference type="OrthoDB" id="2697527at2"/>
<keyword evidence="1" id="KW-0812">Transmembrane</keyword>
<sequence>MTSFLLACASLIVLIPVLVFLKMGMSLKGKMLIGAAAFFISNIGLLAANSSFPLQQTILLSLLLVILTAFLYGKKLNLFFSVKGAEDSKAEEQFAPAAAVSYPASIQIDPADQIDLQYDSDAENEKELIEIDIDRIVEEHNEKQENAAEESNYEDGWLDTLVFAENFKTEATGETFVESSGESAVEESISPLSEIEQLVEQAEAQASKEAAAGNQEDLQQMEILETDNFQEESNNELDIISLEPAQQESLSKEDNVQLGTEEFLEIFDERELQLETESSLEEKVFQNEWGLEEIEETDLKGKNEGKLQTKQIHQLEMTADIEQLELPSQNAQLYDNQNASDEIETVHEQEDEISSQDDEHLVKQEASAETEMVVEHPEAEELNSLETAALPGIREVEPEESAPKLIQREILQTMLEQLALSKKQLDSDSYLNLIRQHMHPGLAQVDYYVFANLLIEELVQQKNRDSLSDLLEDLSSKYSQFPIILSEIKFLRETYCM</sequence>
<dbReference type="Proteomes" id="UP000234748">
    <property type="component" value="Unassembled WGS sequence"/>
</dbReference>
<keyword evidence="3" id="KW-1185">Reference proteome</keyword>
<keyword evidence="1" id="KW-1133">Transmembrane helix</keyword>
<gene>
    <name evidence="2" type="ORF">CUU66_08935</name>
</gene>
<feature type="transmembrane region" description="Helical" evidence="1">
    <location>
        <begin position="31"/>
        <end position="50"/>
    </location>
</feature>
<accession>A0A2N5M717</accession>
<reference evidence="2 3" key="1">
    <citation type="submission" date="2017-11" db="EMBL/GenBank/DDBJ databases">
        <title>Comparitive Functional Genomics of Dry Heat Resistant strains isolated from the Viking Spacecraft.</title>
        <authorList>
            <person name="Seuylemezian A."/>
            <person name="Cooper K."/>
            <person name="Vaishampayan P."/>
        </authorList>
    </citation>
    <scope>NUCLEOTIDE SEQUENCE [LARGE SCALE GENOMIC DNA]</scope>
    <source>
        <strain evidence="2 3">V1-29</strain>
    </source>
</reference>
<dbReference type="AlphaFoldDB" id="A0A2N5M717"/>
<evidence type="ECO:0000313" key="3">
    <source>
        <dbReference type="Proteomes" id="UP000234748"/>
    </source>
</evidence>
<dbReference type="EMBL" id="PGUY01000027">
    <property type="protein sequence ID" value="PLT30156.1"/>
    <property type="molecule type" value="Genomic_DNA"/>
</dbReference>
<name>A0A2N5M717_9BACI</name>
<evidence type="ECO:0000256" key="1">
    <source>
        <dbReference type="SAM" id="Phobius"/>
    </source>
</evidence>
<feature type="transmembrane region" description="Helical" evidence="1">
    <location>
        <begin position="57"/>
        <end position="73"/>
    </location>
</feature>
<keyword evidence="1" id="KW-0472">Membrane</keyword>
<protein>
    <submittedName>
        <fullName evidence="2">Uncharacterized protein</fullName>
    </submittedName>
</protein>
<evidence type="ECO:0000313" key="2">
    <source>
        <dbReference type="EMBL" id="PLT30156.1"/>
    </source>
</evidence>
<dbReference type="RefSeq" id="WP_101641340.1">
    <property type="nucleotide sequence ID" value="NZ_PGUY01000027.1"/>
</dbReference>
<proteinExistence type="predicted"/>
<organism evidence="2 3">
    <name type="scientific">Peribacillus deserti</name>
    <dbReference type="NCBI Taxonomy" id="673318"/>
    <lineage>
        <taxon>Bacteria</taxon>
        <taxon>Bacillati</taxon>
        <taxon>Bacillota</taxon>
        <taxon>Bacilli</taxon>
        <taxon>Bacillales</taxon>
        <taxon>Bacillaceae</taxon>
        <taxon>Peribacillus</taxon>
    </lineage>
</organism>
<comment type="caution">
    <text evidence="2">The sequence shown here is derived from an EMBL/GenBank/DDBJ whole genome shotgun (WGS) entry which is preliminary data.</text>
</comment>